<sequence>MTISLIIPCYNEELNIQKGVLDKIGNFTAHDAQFKEVIIIDDGSTDSTVEIIKKRYLSEFPKFRLVEKNHQGKAFAVIEGIKDAHGDFVIFSDMDLATPLEEAYIFIDEFKKGSKIVIGSRKGKREGAPFKRKLQSVGFVIMRNMLVGLNGIQDTQCGFKGFDRKAAIRIIEKLRVFHDERKARGSSVSAGFDLEFLFVARKLGYEIKEIPVHWRHAETKKVTFIKDSVETITDLLRIKFNSLGRKYS</sequence>
<dbReference type="Gene3D" id="3.90.550.10">
    <property type="entry name" value="Spore Coat Polysaccharide Biosynthesis Protein SpsA, Chain A"/>
    <property type="match status" value="1"/>
</dbReference>
<dbReference type="GO" id="GO:0006487">
    <property type="term" value="P:protein N-linked glycosylation"/>
    <property type="evidence" value="ECO:0007669"/>
    <property type="project" value="TreeGrafter"/>
</dbReference>
<comment type="caution">
    <text evidence="2">The sequence shown here is derived from an EMBL/GenBank/DDBJ whole genome shotgun (WGS) entry which is preliminary data.</text>
</comment>
<evidence type="ECO:0000259" key="1">
    <source>
        <dbReference type="Pfam" id="PF00535"/>
    </source>
</evidence>
<dbReference type="PANTHER" id="PTHR10859:SF91">
    <property type="entry name" value="DOLICHYL-PHOSPHATE BETA-GLUCOSYLTRANSFERASE"/>
    <property type="match status" value="1"/>
</dbReference>
<evidence type="ECO:0000313" key="3">
    <source>
        <dbReference type="Proteomes" id="UP000177159"/>
    </source>
</evidence>
<name>A0A1F7H271_9BACT</name>
<dbReference type="InterPro" id="IPR001173">
    <property type="entry name" value="Glyco_trans_2-like"/>
</dbReference>
<dbReference type="Proteomes" id="UP000177159">
    <property type="component" value="Unassembled WGS sequence"/>
</dbReference>
<protein>
    <recommendedName>
        <fullName evidence="1">Glycosyltransferase 2-like domain-containing protein</fullName>
    </recommendedName>
</protein>
<dbReference type="InterPro" id="IPR029044">
    <property type="entry name" value="Nucleotide-diphossugar_trans"/>
</dbReference>
<dbReference type="SUPFAM" id="SSF53448">
    <property type="entry name" value="Nucleotide-diphospho-sugar transferases"/>
    <property type="match status" value="1"/>
</dbReference>
<proteinExistence type="predicted"/>
<feature type="domain" description="Glycosyltransferase 2-like" evidence="1">
    <location>
        <begin position="4"/>
        <end position="168"/>
    </location>
</feature>
<dbReference type="PANTHER" id="PTHR10859">
    <property type="entry name" value="GLYCOSYL TRANSFERASE"/>
    <property type="match status" value="1"/>
</dbReference>
<accession>A0A1F7H271</accession>
<reference evidence="2 3" key="1">
    <citation type="journal article" date="2016" name="Nat. Commun.">
        <title>Thousands of microbial genomes shed light on interconnected biogeochemical processes in an aquifer system.</title>
        <authorList>
            <person name="Anantharaman K."/>
            <person name="Brown C.T."/>
            <person name="Hug L.A."/>
            <person name="Sharon I."/>
            <person name="Castelle C.J."/>
            <person name="Probst A.J."/>
            <person name="Thomas B.C."/>
            <person name="Singh A."/>
            <person name="Wilkins M.J."/>
            <person name="Karaoz U."/>
            <person name="Brodie E.L."/>
            <person name="Williams K.H."/>
            <person name="Hubbard S.S."/>
            <person name="Banfield J.F."/>
        </authorList>
    </citation>
    <scope>NUCLEOTIDE SEQUENCE [LARGE SCALE GENOMIC DNA]</scope>
</reference>
<dbReference type="AlphaFoldDB" id="A0A1F7H271"/>
<gene>
    <name evidence="2" type="ORF">A3C24_00675</name>
</gene>
<organism evidence="2 3">
    <name type="scientific">Candidatus Roizmanbacteria bacterium RIFCSPHIGHO2_02_FULL_37_24</name>
    <dbReference type="NCBI Taxonomy" id="1802037"/>
    <lineage>
        <taxon>Bacteria</taxon>
        <taxon>Candidatus Roizmaniibacteriota</taxon>
    </lineage>
</organism>
<dbReference type="EMBL" id="MFZM01000001">
    <property type="protein sequence ID" value="OGK24802.1"/>
    <property type="molecule type" value="Genomic_DNA"/>
</dbReference>
<evidence type="ECO:0000313" key="2">
    <source>
        <dbReference type="EMBL" id="OGK24802.1"/>
    </source>
</evidence>
<dbReference type="Pfam" id="PF00535">
    <property type="entry name" value="Glycos_transf_2"/>
    <property type="match status" value="1"/>
</dbReference>